<dbReference type="InterPro" id="IPR029069">
    <property type="entry name" value="HotDog_dom_sf"/>
</dbReference>
<dbReference type="PANTHER" id="PTHR11066">
    <property type="entry name" value="ACYL-COA THIOESTERASE"/>
    <property type="match status" value="1"/>
</dbReference>
<proteinExistence type="inferred from homology"/>
<dbReference type="EnsemblMetazoa" id="PPA10038.1">
    <property type="protein sequence ID" value="PPA10038.1"/>
    <property type="gene ID" value="WBGene00099592"/>
</dbReference>
<reference evidence="3" key="1">
    <citation type="journal article" date="2008" name="Nat. Genet.">
        <title>The Pristionchus pacificus genome provides a unique perspective on nematode lifestyle and parasitism.</title>
        <authorList>
            <person name="Dieterich C."/>
            <person name="Clifton S.W."/>
            <person name="Schuster L.N."/>
            <person name="Chinwalla A."/>
            <person name="Delehaunty K."/>
            <person name="Dinkelacker I."/>
            <person name="Fulton L."/>
            <person name="Fulton R."/>
            <person name="Godfrey J."/>
            <person name="Minx P."/>
            <person name="Mitreva M."/>
            <person name="Roeseler W."/>
            <person name="Tian H."/>
            <person name="Witte H."/>
            <person name="Yang S.P."/>
            <person name="Wilson R.K."/>
            <person name="Sommer R.J."/>
        </authorList>
    </citation>
    <scope>NUCLEOTIDE SEQUENCE [LARGE SCALE GENOMIC DNA]</scope>
    <source>
        <strain evidence="3">PS312</strain>
    </source>
</reference>
<dbReference type="GO" id="GO:0006637">
    <property type="term" value="P:acyl-CoA metabolic process"/>
    <property type="evidence" value="ECO:0000318"/>
    <property type="project" value="GO_Central"/>
</dbReference>
<dbReference type="GO" id="GO:0009062">
    <property type="term" value="P:fatty acid catabolic process"/>
    <property type="evidence" value="ECO:0000318"/>
    <property type="project" value="GO_Central"/>
</dbReference>
<accession>A0A2A6BS17</accession>
<dbReference type="InterPro" id="IPR042171">
    <property type="entry name" value="Acyl-CoA_hotdog"/>
</dbReference>
<comment type="similarity">
    <text evidence="1">Belongs to the C/M/P thioester hydrolase family.</text>
</comment>
<reference evidence="2" key="2">
    <citation type="submission" date="2022-06" db="UniProtKB">
        <authorList>
            <consortium name="EnsemblMetazoa"/>
        </authorList>
    </citation>
    <scope>IDENTIFICATION</scope>
    <source>
        <strain evidence="2">PS312</strain>
    </source>
</reference>
<dbReference type="Gene3D" id="2.40.160.210">
    <property type="entry name" value="Acyl-CoA thioesterase, double hotdog domain"/>
    <property type="match status" value="1"/>
</dbReference>
<dbReference type="PANTHER" id="PTHR11066:SF48">
    <property type="entry name" value="ACYL-COA THIOESTERASE II"/>
    <property type="match status" value="1"/>
</dbReference>
<dbReference type="GO" id="GO:0047617">
    <property type="term" value="F:fatty acyl-CoA hydrolase activity"/>
    <property type="evidence" value="ECO:0000318"/>
    <property type="project" value="GO_Central"/>
</dbReference>
<dbReference type="Proteomes" id="UP000005239">
    <property type="component" value="Unassembled WGS sequence"/>
</dbReference>
<keyword evidence="3" id="KW-1185">Reference proteome</keyword>
<evidence type="ECO:0000256" key="1">
    <source>
        <dbReference type="ARBA" id="ARBA00006538"/>
    </source>
</evidence>
<dbReference type="InterPro" id="IPR003703">
    <property type="entry name" value="Acyl_CoA_thio"/>
</dbReference>
<evidence type="ECO:0000313" key="3">
    <source>
        <dbReference type="Proteomes" id="UP000005239"/>
    </source>
</evidence>
<accession>A0A8R1U7I8</accession>
<dbReference type="GO" id="GO:0005782">
    <property type="term" value="C:peroxisomal matrix"/>
    <property type="evidence" value="ECO:0000318"/>
    <property type="project" value="GO_Central"/>
</dbReference>
<dbReference type="OrthoDB" id="5796505at2759"/>
<sequence length="407" mass="45840">MIIKEGTMNNSGPGRTQTDLLGVVNFGPRKIRDYGSIWKYGSHGRVNALPHVGQRTSCNNKFRRVMSVLNPWNDKIANHASDGRGVIGRARASFRSGERARRDMRDFDAGMDSQPETYFNYFNLVKVDELTVRSDPPHNATYTADRAFGGLIVSQAVNSFLSIYPARSPHTINYKFIAAVNPSIPLHFKLNPFEDCSVLRVFVYQGDKHVGSCHIQFSNSPELLDSTHFNCPEYGPPSEYLTRKQSKVTRNVMSMIDKIPLELRPVESPLCHLSQKDRCSYWMRIKPQCQDILKPTDGLVVLLFISDFAILQVAEEIYLKAKIKPFCWYLTVSECEVICHGRVRLESRIFNEAHKCVMTVLQEGYIQRRMIRSLPLTGLLAGSLVAALSTTPSRPASSSDSDSSVVN</sequence>
<dbReference type="SUPFAM" id="SSF54637">
    <property type="entry name" value="Thioesterase/thiol ester dehydrase-isomerase"/>
    <property type="match status" value="2"/>
</dbReference>
<gene>
    <name evidence="2" type="primary">WBGene00099592</name>
</gene>
<organism evidence="2 3">
    <name type="scientific">Pristionchus pacificus</name>
    <name type="common">Parasitic nematode worm</name>
    <dbReference type="NCBI Taxonomy" id="54126"/>
    <lineage>
        <taxon>Eukaryota</taxon>
        <taxon>Metazoa</taxon>
        <taxon>Ecdysozoa</taxon>
        <taxon>Nematoda</taxon>
        <taxon>Chromadorea</taxon>
        <taxon>Rhabditida</taxon>
        <taxon>Rhabditina</taxon>
        <taxon>Diplogasteromorpha</taxon>
        <taxon>Diplogasteroidea</taxon>
        <taxon>Neodiplogasteridae</taxon>
        <taxon>Pristionchus</taxon>
    </lineage>
</organism>
<protein>
    <submittedName>
        <fullName evidence="2">Uncharacterized protein</fullName>
    </submittedName>
</protein>
<dbReference type="AlphaFoldDB" id="A0A2A6BS17"/>
<name>A0A2A6BS17_PRIPA</name>
<evidence type="ECO:0000313" key="2">
    <source>
        <dbReference type="EnsemblMetazoa" id="PPA10038.1"/>
    </source>
</evidence>